<name>A0ABR1RA92_9PEZI</name>
<dbReference type="EMBL" id="JAQQWI010000017">
    <property type="protein sequence ID" value="KAK8006283.1"/>
    <property type="molecule type" value="Genomic_DNA"/>
</dbReference>
<sequence length="254" mass="29066">MEPVPSCPAILTKPIPRINHVDVGIGNSINPDLLTPRQRIPVVVLEAIAIWNCIELFFMTFFTLKRRRGSYFWSLLVATGGIPILATANILNNLGLTNNRILVAFLILLGWMPMVVGQAFVLYSRLHLMFLTAFQLRLVLAMIITVAIVTCVPAWVLVIASNAPSPAAHRFLLPYSIYEKIQVVLFFLEESCLSTLYLWKCYRFWNQQKLRARTKIRHMLIHLFSVHVLVLCLDISIIYFEWSGNYLIQTSYKA</sequence>
<feature type="transmembrane region" description="Helical" evidence="1">
    <location>
        <begin position="220"/>
        <end position="240"/>
    </location>
</feature>
<feature type="transmembrane region" description="Helical" evidence="1">
    <location>
        <begin position="138"/>
        <end position="161"/>
    </location>
</feature>
<keyword evidence="1" id="KW-1133">Transmembrane helix</keyword>
<dbReference type="PANTHER" id="PTHR37013">
    <property type="entry name" value="INTEGRAL MEMBRANE PROTEIN (AFU_ORTHOLOGUE AFUA_1G05950)-RELATED"/>
    <property type="match status" value="1"/>
</dbReference>
<evidence type="ECO:0000313" key="4">
    <source>
        <dbReference type="Proteomes" id="UP001396898"/>
    </source>
</evidence>
<dbReference type="InterPro" id="IPR056120">
    <property type="entry name" value="DUF7703"/>
</dbReference>
<evidence type="ECO:0000259" key="2">
    <source>
        <dbReference type="Pfam" id="PF24802"/>
    </source>
</evidence>
<keyword evidence="4" id="KW-1185">Reference proteome</keyword>
<feature type="transmembrane region" description="Helical" evidence="1">
    <location>
        <begin position="181"/>
        <end position="199"/>
    </location>
</feature>
<dbReference type="Pfam" id="PF24802">
    <property type="entry name" value="DUF7703"/>
    <property type="match status" value="1"/>
</dbReference>
<feature type="domain" description="DUF7703" evidence="2">
    <location>
        <begin position="40"/>
        <end position="253"/>
    </location>
</feature>
<feature type="transmembrane region" description="Helical" evidence="1">
    <location>
        <begin position="103"/>
        <end position="126"/>
    </location>
</feature>
<keyword evidence="1" id="KW-0472">Membrane</keyword>
<feature type="transmembrane region" description="Helical" evidence="1">
    <location>
        <begin position="71"/>
        <end position="91"/>
    </location>
</feature>
<evidence type="ECO:0000256" key="1">
    <source>
        <dbReference type="SAM" id="Phobius"/>
    </source>
</evidence>
<accession>A0ABR1RA92</accession>
<evidence type="ECO:0000313" key="3">
    <source>
        <dbReference type="EMBL" id="KAK8006283.1"/>
    </source>
</evidence>
<keyword evidence="1" id="KW-0812">Transmembrane</keyword>
<protein>
    <recommendedName>
        <fullName evidence="2">DUF7703 domain-containing protein</fullName>
    </recommendedName>
</protein>
<gene>
    <name evidence="3" type="ORF">PG991_012580</name>
</gene>
<feature type="transmembrane region" description="Helical" evidence="1">
    <location>
        <begin position="40"/>
        <end position="64"/>
    </location>
</feature>
<organism evidence="3 4">
    <name type="scientific">Apiospora marii</name>
    <dbReference type="NCBI Taxonomy" id="335849"/>
    <lineage>
        <taxon>Eukaryota</taxon>
        <taxon>Fungi</taxon>
        <taxon>Dikarya</taxon>
        <taxon>Ascomycota</taxon>
        <taxon>Pezizomycotina</taxon>
        <taxon>Sordariomycetes</taxon>
        <taxon>Xylariomycetidae</taxon>
        <taxon>Amphisphaeriales</taxon>
        <taxon>Apiosporaceae</taxon>
        <taxon>Apiospora</taxon>
    </lineage>
</organism>
<dbReference type="PANTHER" id="PTHR37013:SF4">
    <property type="entry name" value="INTEGRAL MEMBRANE PROTEIN"/>
    <property type="match status" value="1"/>
</dbReference>
<comment type="caution">
    <text evidence="3">The sequence shown here is derived from an EMBL/GenBank/DDBJ whole genome shotgun (WGS) entry which is preliminary data.</text>
</comment>
<proteinExistence type="predicted"/>
<reference evidence="3 4" key="1">
    <citation type="submission" date="2023-01" db="EMBL/GenBank/DDBJ databases">
        <title>Analysis of 21 Apiospora genomes using comparative genomics revels a genus with tremendous synthesis potential of carbohydrate active enzymes and secondary metabolites.</title>
        <authorList>
            <person name="Sorensen T."/>
        </authorList>
    </citation>
    <scope>NUCLEOTIDE SEQUENCE [LARGE SCALE GENOMIC DNA]</scope>
    <source>
        <strain evidence="3 4">CBS 20057</strain>
    </source>
</reference>
<dbReference type="Proteomes" id="UP001396898">
    <property type="component" value="Unassembled WGS sequence"/>
</dbReference>